<keyword evidence="4" id="KW-0808">Transferase</keyword>
<evidence type="ECO:0000313" key="10">
    <source>
        <dbReference type="Proteomes" id="UP000274756"/>
    </source>
</evidence>
<accession>A0A0N4U8T8</accession>
<evidence type="ECO:0000256" key="3">
    <source>
        <dbReference type="ARBA" id="ARBA00022478"/>
    </source>
</evidence>
<evidence type="ECO:0000256" key="1">
    <source>
        <dbReference type="ARBA" id="ARBA00006835"/>
    </source>
</evidence>
<protein>
    <recommendedName>
        <fullName evidence="2">DNA-directed RNA polymerase</fullName>
        <ecNumber evidence="2">2.7.7.6</ecNumber>
    </recommendedName>
</protein>
<dbReference type="SUPFAM" id="SSF64484">
    <property type="entry name" value="beta and beta-prime subunits of DNA dependent RNA-polymerase"/>
    <property type="match status" value="1"/>
</dbReference>
<reference evidence="8 10" key="2">
    <citation type="submission" date="2018-11" db="EMBL/GenBank/DDBJ databases">
        <authorList>
            <consortium name="Pathogen Informatics"/>
        </authorList>
    </citation>
    <scope>NUCLEOTIDE SEQUENCE [LARGE SCALE GENOMIC DNA]</scope>
</reference>
<evidence type="ECO:0000256" key="5">
    <source>
        <dbReference type="ARBA" id="ARBA00022695"/>
    </source>
</evidence>
<dbReference type="Pfam" id="PF04563">
    <property type="entry name" value="RNA_pol_Rpb2_1"/>
    <property type="match status" value="1"/>
</dbReference>
<reference evidence="11" key="1">
    <citation type="submission" date="2017-02" db="UniProtKB">
        <authorList>
            <consortium name="WormBaseParasite"/>
        </authorList>
    </citation>
    <scope>IDENTIFICATION</scope>
</reference>
<dbReference type="GO" id="GO:0032549">
    <property type="term" value="F:ribonucleoside binding"/>
    <property type="evidence" value="ECO:0007669"/>
    <property type="project" value="InterPro"/>
</dbReference>
<evidence type="ECO:0000259" key="7">
    <source>
        <dbReference type="Pfam" id="PF04563"/>
    </source>
</evidence>
<keyword evidence="6" id="KW-0804">Transcription</keyword>
<evidence type="ECO:0000313" key="9">
    <source>
        <dbReference type="Proteomes" id="UP000038040"/>
    </source>
</evidence>
<dbReference type="Proteomes" id="UP000274756">
    <property type="component" value="Unassembled WGS sequence"/>
</dbReference>
<dbReference type="WBParaSite" id="DME_0000347501-mRNA-1">
    <property type="protein sequence ID" value="DME_0000347501-mRNA-1"/>
    <property type="gene ID" value="DME_0000347501"/>
</dbReference>
<comment type="similarity">
    <text evidence="1">Belongs to the RNA polymerase beta chain family.</text>
</comment>
<dbReference type="AlphaFoldDB" id="A0A0N4U8T8"/>
<dbReference type="Proteomes" id="UP000038040">
    <property type="component" value="Unplaced"/>
</dbReference>
<dbReference type="GO" id="GO:0006351">
    <property type="term" value="P:DNA-templated transcription"/>
    <property type="evidence" value="ECO:0007669"/>
    <property type="project" value="InterPro"/>
</dbReference>
<dbReference type="InterPro" id="IPR037034">
    <property type="entry name" value="RNA_pol_Rpb2_2_sf"/>
</dbReference>
<keyword evidence="10" id="KW-1185">Reference proteome</keyword>
<keyword evidence="5" id="KW-0548">Nucleotidyltransferase</keyword>
<dbReference type="GO" id="GO:0003677">
    <property type="term" value="F:DNA binding"/>
    <property type="evidence" value="ECO:0007669"/>
    <property type="project" value="InterPro"/>
</dbReference>
<evidence type="ECO:0000256" key="2">
    <source>
        <dbReference type="ARBA" id="ARBA00012418"/>
    </source>
</evidence>
<dbReference type="InterPro" id="IPR015712">
    <property type="entry name" value="DNA-dir_RNA_pol_su2"/>
</dbReference>
<organism evidence="9 11">
    <name type="scientific">Dracunculus medinensis</name>
    <name type="common">Guinea worm</name>
    <dbReference type="NCBI Taxonomy" id="318479"/>
    <lineage>
        <taxon>Eukaryota</taxon>
        <taxon>Metazoa</taxon>
        <taxon>Ecdysozoa</taxon>
        <taxon>Nematoda</taxon>
        <taxon>Chromadorea</taxon>
        <taxon>Rhabditida</taxon>
        <taxon>Spirurina</taxon>
        <taxon>Dracunculoidea</taxon>
        <taxon>Dracunculidae</taxon>
        <taxon>Dracunculus</taxon>
    </lineage>
</organism>
<dbReference type="GO" id="GO:0000428">
    <property type="term" value="C:DNA-directed RNA polymerase complex"/>
    <property type="evidence" value="ECO:0007669"/>
    <property type="project" value="UniProtKB-KW"/>
</dbReference>
<evidence type="ECO:0000256" key="4">
    <source>
        <dbReference type="ARBA" id="ARBA00022679"/>
    </source>
</evidence>
<evidence type="ECO:0000256" key="6">
    <source>
        <dbReference type="ARBA" id="ARBA00023163"/>
    </source>
</evidence>
<dbReference type="EMBL" id="UYYG01000002">
    <property type="protein sequence ID" value="VDN50368.1"/>
    <property type="molecule type" value="Genomic_DNA"/>
</dbReference>
<feature type="domain" description="RNA polymerase beta subunit protrusion" evidence="7">
    <location>
        <begin position="86"/>
        <end position="177"/>
    </location>
</feature>
<dbReference type="OrthoDB" id="10248617at2759"/>
<sequence>MEYDIASFHVNSFNYLLDEGINLAISDIPAEKLRLANGDAVEIRYCGATVGYPTLKDDLIVPCNDDLKLFPAECRQRELTYKAPIELPIMLKSNRCHLNGLSREQLIKHGEEGNEKGGYFICKGTEKVIRLLVASRRNYPIALIRRNFRDKGDLFTQYGVLMKCIRQNHSATIMTLHYLENGTITIAIQFRNELFYLPLMYIIKALVMQSDQSIYQHFIRGRAKDLFWAGCVSSMLLCCQEDGIRDQESALIALGSRFRVTLEDRIGSWETDQQVMKCLSTFVADMSAKATFCDGTVNASGI</sequence>
<proteinExistence type="inferred from homology"/>
<evidence type="ECO:0000313" key="8">
    <source>
        <dbReference type="EMBL" id="VDN50368.1"/>
    </source>
</evidence>
<dbReference type="InterPro" id="IPR007644">
    <property type="entry name" value="RNA_pol_bsu_protrusion"/>
</dbReference>
<dbReference type="PANTHER" id="PTHR20856">
    <property type="entry name" value="DNA-DIRECTED RNA POLYMERASE I SUBUNIT 2"/>
    <property type="match status" value="1"/>
</dbReference>
<gene>
    <name evidence="8" type="ORF">DME_LOCUS341</name>
</gene>
<dbReference type="STRING" id="318479.A0A0N4U8T8"/>
<keyword evidence="3" id="KW-0240">DNA-directed RNA polymerase</keyword>
<dbReference type="Gene3D" id="3.90.1110.10">
    <property type="entry name" value="RNA polymerase Rpb2, domain 2"/>
    <property type="match status" value="1"/>
</dbReference>
<evidence type="ECO:0000313" key="11">
    <source>
        <dbReference type="WBParaSite" id="DME_0000347501-mRNA-1"/>
    </source>
</evidence>
<dbReference type="GO" id="GO:0003899">
    <property type="term" value="F:DNA-directed RNA polymerase activity"/>
    <property type="evidence" value="ECO:0007669"/>
    <property type="project" value="UniProtKB-EC"/>
</dbReference>
<dbReference type="EC" id="2.7.7.6" evidence="2"/>
<name>A0A0N4U8T8_DRAME</name>